<keyword evidence="10" id="KW-1185">Reference proteome</keyword>
<accession>A0ABQ1YQC2</accession>
<evidence type="ECO:0000256" key="4">
    <source>
        <dbReference type="ARBA" id="ARBA00023186"/>
    </source>
</evidence>
<evidence type="ECO:0000256" key="3">
    <source>
        <dbReference type="ARBA" id="ARBA00022596"/>
    </source>
</evidence>
<comment type="caution">
    <text evidence="9">The sequence shown here is derived from an EMBL/GenBank/DDBJ whole genome shotgun (WGS) entry which is preliminary data.</text>
</comment>
<reference evidence="10" key="1">
    <citation type="journal article" date="2019" name="Int. J. Syst. Evol. Microbiol.">
        <title>The Global Catalogue of Microorganisms (GCM) 10K type strain sequencing project: providing services to taxonomists for standard genome sequencing and annotation.</title>
        <authorList>
            <consortium name="The Broad Institute Genomics Platform"/>
            <consortium name="The Broad Institute Genome Sequencing Center for Infectious Disease"/>
            <person name="Wu L."/>
            <person name="Ma J."/>
        </authorList>
    </citation>
    <scope>NUCLEOTIDE SEQUENCE [LARGE SCALE GENOMIC DNA]</scope>
    <source>
        <strain evidence="10">CGMCC 1.15288</strain>
    </source>
</reference>
<evidence type="ECO:0000313" key="9">
    <source>
        <dbReference type="EMBL" id="GGH32865.1"/>
    </source>
</evidence>
<feature type="domain" description="UreE urease accessory N-terminal" evidence="7">
    <location>
        <begin position="21"/>
        <end position="70"/>
    </location>
</feature>
<keyword evidence="3 5" id="KW-0533">Nickel</keyword>
<feature type="region of interest" description="Disordered" evidence="6">
    <location>
        <begin position="142"/>
        <end position="166"/>
    </location>
</feature>
<evidence type="ECO:0000256" key="6">
    <source>
        <dbReference type="SAM" id="MobiDB-lite"/>
    </source>
</evidence>
<evidence type="ECO:0000313" key="10">
    <source>
        <dbReference type="Proteomes" id="UP000600214"/>
    </source>
</evidence>
<dbReference type="Pfam" id="PF05194">
    <property type="entry name" value="UreE_C"/>
    <property type="match status" value="1"/>
</dbReference>
<evidence type="ECO:0000259" key="8">
    <source>
        <dbReference type="Pfam" id="PF05194"/>
    </source>
</evidence>
<name>A0ABQ1YQC2_9BACT</name>
<feature type="domain" description="Urease accessory protein UreE C-terminal" evidence="8">
    <location>
        <begin position="79"/>
        <end position="134"/>
    </location>
</feature>
<evidence type="ECO:0000256" key="5">
    <source>
        <dbReference type="HAMAP-Rule" id="MF_00822"/>
    </source>
</evidence>
<dbReference type="SUPFAM" id="SSF69287">
    <property type="entry name" value="Urease metallochaperone UreE, N-terminal domain"/>
    <property type="match status" value="1"/>
</dbReference>
<dbReference type="HAMAP" id="MF_00822">
    <property type="entry name" value="UreE"/>
    <property type="match status" value="1"/>
</dbReference>
<dbReference type="EMBL" id="BMIA01000001">
    <property type="protein sequence ID" value="GGH32865.1"/>
    <property type="molecule type" value="Genomic_DNA"/>
</dbReference>
<dbReference type="InterPro" id="IPR004029">
    <property type="entry name" value="UreE_N"/>
</dbReference>
<comment type="similarity">
    <text evidence="5">Belongs to the UreE family.</text>
</comment>
<sequence length="166" mass="18623">MIIREKAGRIEAYEGMGIEPDWLDLEWFETRKRILHKKSSEGVAVSLKFLAESPEITEGDVLHADGERLIVARILPCDCIVVKPGSLFETASLCYEIGNKHLPLFFEDNALLVPFEAPLYRLLVAQGYAVLRENRKLLQPLRTTVSPHPSGNSGSLFSKIMQLTNS</sequence>
<comment type="function">
    <text evidence="5">Involved in urease metallocenter assembly. Binds nickel. Probably functions as a nickel donor during metallocenter assembly.</text>
</comment>
<comment type="subcellular location">
    <subcellularLocation>
        <location evidence="1 5">Cytoplasm</location>
    </subcellularLocation>
</comment>
<gene>
    <name evidence="5" type="primary">ureE</name>
    <name evidence="9" type="ORF">GCM10007423_22690</name>
</gene>
<dbReference type="RefSeq" id="WP_188931746.1">
    <property type="nucleotide sequence ID" value="NZ_BMIA01000001.1"/>
</dbReference>
<dbReference type="InterPro" id="IPR007864">
    <property type="entry name" value="UreE_C_dom"/>
</dbReference>
<evidence type="ECO:0000256" key="1">
    <source>
        <dbReference type="ARBA" id="ARBA00004496"/>
    </source>
</evidence>
<dbReference type="Proteomes" id="UP000600214">
    <property type="component" value="Unassembled WGS sequence"/>
</dbReference>
<dbReference type="CDD" id="cd00571">
    <property type="entry name" value="UreE"/>
    <property type="match status" value="1"/>
</dbReference>
<dbReference type="InterPro" id="IPR012406">
    <property type="entry name" value="UreE"/>
</dbReference>
<proteinExistence type="inferred from homology"/>
<dbReference type="PIRSF" id="PIRSF036402">
    <property type="entry name" value="Ureas_acces_UreE"/>
    <property type="match status" value="1"/>
</dbReference>
<evidence type="ECO:0000256" key="2">
    <source>
        <dbReference type="ARBA" id="ARBA00022490"/>
    </source>
</evidence>
<dbReference type="Gene3D" id="3.30.70.790">
    <property type="entry name" value="UreE, C-terminal domain"/>
    <property type="match status" value="1"/>
</dbReference>
<dbReference type="InterPro" id="IPR036118">
    <property type="entry name" value="UreE_N_sf"/>
</dbReference>
<evidence type="ECO:0000259" key="7">
    <source>
        <dbReference type="Pfam" id="PF02814"/>
    </source>
</evidence>
<organism evidence="9 10">
    <name type="scientific">Dyadobacter endophyticus</name>
    <dbReference type="NCBI Taxonomy" id="1749036"/>
    <lineage>
        <taxon>Bacteria</taxon>
        <taxon>Pseudomonadati</taxon>
        <taxon>Bacteroidota</taxon>
        <taxon>Cytophagia</taxon>
        <taxon>Cytophagales</taxon>
        <taxon>Spirosomataceae</taxon>
        <taxon>Dyadobacter</taxon>
    </lineage>
</organism>
<protein>
    <recommendedName>
        <fullName evidence="5">Urease accessory protein UreE</fullName>
    </recommendedName>
</protein>
<keyword evidence="2 5" id="KW-0963">Cytoplasm</keyword>
<dbReference type="Gene3D" id="2.60.260.20">
    <property type="entry name" value="Urease metallochaperone UreE, N-terminal domain"/>
    <property type="match status" value="1"/>
</dbReference>
<dbReference type="Pfam" id="PF02814">
    <property type="entry name" value="UreE_N"/>
    <property type="match status" value="1"/>
</dbReference>
<dbReference type="SUPFAM" id="SSF69737">
    <property type="entry name" value="Urease metallochaperone UreE, C-terminal domain"/>
    <property type="match status" value="1"/>
</dbReference>
<keyword evidence="4 5" id="KW-0143">Chaperone</keyword>